<name>A0ABW0AYX8_9ACTN</name>
<feature type="transmembrane region" description="Helical" evidence="2">
    <location>
        <begin position="301"/>
        <end position="323"/>
    </location>
</feature>
<evidence type="ECO:0000256" key="3">
    <source>
        <dbReference type="SAM" id="SignalP"/>
    </source>
</evidence>
<evidence type="ECO:0000256" key="1">
    <source>
        <dbReference type="SAM" id="MobiDB-lite"/>
    </source>
</evidence>
<feature type="transmembrane region" description="Helical" evidence="2">
    <location>
        <begin position="118"/>
        <end position="136"/>
    </location>
</feature>
<comment type="caution">
    <text evidence="4">The sequence shown here is derived from an EMBL/GenBank/DDBJ whole genome shotgun (WGS) entry which is preliminary data.</text>
</comment>
<keyword evidence="3" id="KW-0732">Signal</keyword>
<feature type="compositionally biased region" description="Gly residues" evidence="1">
    <location>
        <begin position="370"/>
        <end position="381"/>
    </location>
</feature>
<organism evidence="4 5">
    <name type="scientific">Streptomyces mutomycini</name>
    <dbReference type="NCBI Taxonomy" id="284036"/>
    <lineage>
        <taxon>Bacteria</taxon>
        <taxon>Bacillati</taxon>
        <taxon>Actinomycetota</taxon>
        <taxon>Actinomycetes</taxon>
        <taxon>Kitasatosporales</taxon>
        <taxon>Streptomycetaceae</taxon>
        <taxon>Streptomyces</taxon>
    </lineage>
</organism>
<dbReference type="RefSeq" id="WP_053930707.1">
    <property type="nucleotide sequence ID" value="NZ_JBHSKI010000001.1"/>
</dbReference>
<feature type="transmembrane region" description="Helical" evidence="2">
    <location>
        <begin position="216"/>
        <end position="234"/>
    </location>
</feature>
<feature type="region of interest" description="Disordered" evidence="1">
    <location>
        <begin position="361"/>
        <end position="443"/>
    </location>
</feature>
<reference evidence="5" key="1">
    <citation type="journal article" date="2019" name="Int. J. Syst. Evol. Microbiol.">
        <title>The Global Catalogue of Microorganisms (GCM) 10K type strain sequencing project: providing services to taxonomists for standard genome sequencing and annotation.</title>
        <authorList>
            <consortium name="The Broad Institute Genomics Platform"/>
            <consortium name="The Broad Institute Genome Sequencing Center for Infectious Disease"/>
            <person name="Wu L."/>
            <person name="Ma J."/>
        </authorList>
    </citation>
    <scope>NUCLEOTIDE SEQUENCE [LARGE SCALE GENOMIC DNA]</scope>
    <source>
        <strain evidence="5">CGMCC 4.1721</strain>
    </source>
</reference>
<protein>
    <recommendedName>
        <fullName evidence="6">Integral membrane protein</fullName>
    </recommendedName>
</protein>
<evidence type="ECO:0008006" key="6">
    <source>
        <dbReference type="Google" id="ProtNLM"/>
    </source>
</evidence>
<keyword evidence="2" id="KW-0812">Transmembrane</keyword>
<evidence type="ECO:0000313" key="4">
    <source>
        <dbReference type="EMBL" id="MFC5170122.1"/>
    </source>
</evidence>
<evidence type="ECO:0000313" key="5">
    <source>
        <dbReference type="Proteomes" id="UP001596208"/>
    </source>
</evidence>
<keyword evidence="2" id="KW-0472">Membrane</keyword>
<keyword evidence="2" id="KW-1133">Transmembrane helix</keyword>
<dbReference type="EMBL" id="JBHSKI010000001">
    <property type="protein sequence ID" value="MFC5170122.1"/>
    <property type="molecule type" value="Genomic_DNA"/>
</dbReference>
<proteinExistence type="predicted"/>
<feature type="transmembrane region" description="Helical" evidence="2">
    <location>
        <begin position="157"/>
        <end position="179"/>
    </location>
</feature>
<sequence length="443" mass="44351">MPASSRLALKTGAVFAGLQATLVILAARAAAAPTPTPSPSDQDKCDLIVGPAKDYCEGEAGGGTARSTPPTTDDALDPLTSLARGCADAAAYLVGKLSEAVESTATVDFTNSTFRTQYAVVFAASTILTLVLWLFAVAKRAIRGVPFTTAISEAIGFLWLTVLASAFTPLILYVVVSATDGVTEVISAATGGQTDVFFGSFAEALKKGTDIGGGPIMLIVVSLVSILAAGILWLELVIRAALLYVGALLGVVVYSGLVDKNMWGHVRRWAGIMIAVIMVKPVIVIVLGLAGALSADDGPNAFSAVVSGLAIILLAIFASAMIYRFVPGFGDEIQGARTNRKQATDGSQAAAMISSPAALVSQGIKTHSGRSGGGEGGGGGARPSNPVSGGVAAHSSRNPGGGGGAAPSPRSGSGPTSGTPHGTRSPRSGPGSTGNTSTGGGGR</sequence>
<keyword evidence="5" id="KW-1185">Reference proteome</keyword>
<feature type="chain" id="PRO_5045967289" description="Integral membrane protein" evidence="3">
    <location>
        <begin position="32"/>
        <end position="443"/>
    </location>
</feature>
<feature type="signal peptide" evidence="3">
    <location>
        <begin position="1"/>
        <end position="31"/>
    </location>
</feature>
<dbReference type="Proteomes" id="UP001596208">
    <property type="component" value="Unassembled WGS sequence"/>
</dbReference>
<gene>
    <name evidence="4" type="ORF">ACFPRK_05835</name>
</gene>
<accession>A0ABW0AYX8</accession>
<evidence type="ECO:0000256" key="2">
    <source>
        <dbReference type="SAM" id="Phobius"/>
    </source>
</evidence>
<feature type="compositionally biased region" description="Low complexity" evidence="1">
    <location>
        <begin position="406"/>
        <end position="436"/>
    </location>
</feature>
<feature type="transmembrane region" description="Helical" evidence="2">
    <location>
        <begin position="269"/>
        <end position="295"/>
    </location>
</feature>
<feature type="transmembrane region" description="Helical" evidence="2">
    <location>
        <begin position="240"/>
        <end position="257"/>
    </location>
</feature>